<dbReference type="RefSeq" id="WP_311950620.1">
    <property type="nucleotide sequence ID" value="NZ_JAVLVU010000001.1"/>
</dbReference>
<dbReference type="InterPro" id="IPR024445">
    <property type="entry name" value="Tnp_ISXO2-like"/>
</dbReference>
<feature type="domain" description="ISXO2-like transposase" evidence="1">
    <location>
        <begin position="129"/>
        <end position="277"/>
    </location>
</feature>
<dbReference type="PANTHER" id="PTHR47163">
    <property type="entry name" value="DDE_TNP_IS1595 DOMAIN-CONTAINING PROTEIN"/>
    <property type="match status" value="1"/>
</dbReference>
<reference evidence="3" key="1">
    <citation type="submission" date="2023-07" db="EMBL/GenBank/DDBJ databases">
        <title>Functional and genomic diversity of the sorghum phyllosphere microbiome.</title>
        <authorList>
            <person name="Shade A."/>
        </authorList>
    </citation>
    <scope>NUCLEOTIDE SEQUENCE [LARGE SCALE GENOMIC DNA]</scope>
    <source>
        <strain evidence="3">SORGH_AS_0422</strain>
    </source>
</reference>
<proteinExistence type="predicted"/>
<keyword evidence="3" id="KW-1185">Reference proteome</keyword>
<organism evidence="2 3">
    <name type="scientific">Mucilaginibacter terrae</name>
    <dbReference type="NCBI Taxonomy" id="1955052"/>
    <lineage>
        <taxon>Bacteria</taxon>
        <taxon>Pseudomonadati</taxon>
        <taxon>Bacteroidota</taxon>
        <taxon>Sphingobacteriia</taxon>
        <taxon>Sphingobacteriales</taxon>
        <taxon>Sphingobacteriaceae</taxon>
        <taxon>Mucilaginibacter</taxon>
    </lineage>
</organism>
<comment type="caution">
    <text evidence="2">The sequence shown here is derived from an EMBL/GenBank/DDBJ whole genome shotgun (WGS) entry which is preliminary data.</text>
</comment>
<dbReference type="Proteomes" id="UP001258315">
    <property type="component" value="Unassembled WGS sequence"/>
</dbReference>
<accession>A0ABU3GUU3</accession>
<sequence>MQEQDIYFKSIHDFLAVFPNEQACIDHLTQTRWNGNVVSPFDPESKVYVCKLNRYKCKNTGKYFNVKTGTIFEDTNMPLMKWFMALYVFSSHKKGISSHQLARDLDITQKSAWFMLHRLRYAFNVPTEKLEGIVEADCTFVGGKNSNKHKKKRDEANANGTGAVNKTPVFGMVQRDGKLVTGVVAKEDQENLRPLIRRWVEVGSTLVTDGHGAYKHIAGVKHESVAHEKGEYARQHFHTAHIDGFWSQFKRGIIGIYHQISEKHTNAYAQEFTLRHNTRKFSTSSRFDYILTNMVGRLKYNTLTA</sequence>
<name>A0ABU3GUU3_9SPHI</name>
<protein>
    <submittedName>
        <fullName evidence="2">Transposase-like protein</fullName>
    </submittedName>
</protein>
<gene>
    <name evidence="2" type="ORF">QE417_002619</name>
</gene>
<dbReference type="PANTHER" id="PTHR47163:SF2">
    <property type="entry name" value="SI:DKEY-17M8.2"/>
    <property type="match status" value="1"/>
</dbReference>
<dbReference type="NCBIfam" id="NF033547">
    <property type="entry name" value="transpos_IS1595"/>
    <property type="match status" value="1"/>
</dbReference>
<evidence type="ECO:0000259" key="1">
    <source>
        <dbReference type="SMART" id="SM01126"/>
    </source>
</evidence>
<evidence type="ECO:0000313" key="3">
    <source>
        <dbReference type="Proteomes" id="UP001258315"/>
    </source>
</evidence>
<dbReference type="EMBL" id="JAVLVU010000001">
    <property type="protein sequence ID" value="MDT3403547.1"/>
    <property type="molecule type" value="Genomic_DNA"/>
</dbReference>
<dbReference type="Pfam" id="PF12762">
    <property type="entry name" value="DDE_Tnp_IS1595"/>
    <property type="match status" value="1"/>
</dbReference>
<evidence type="ECO:0000313" key="2">
    <source>
        <dbReference type="EMBL" id="MDT3403547.1"/>
    </source>
</evidence>
<dbReference type="InterPro" id="IPR053164">
    <property type="entry name" value="IS1016-like_transposase"/>
</dbReference>
<dbReference type="SMART" id="SM01126">
    <property type="entry name" value="DDE_Tnp_IS1595"/>
    <property type="match status" value="1"/>
</dbReference>